<accession>A0ABD2XSG1</accession>
<keyword evidence="2" id="KW-1185">Reference proteome</keyword>
<sequence length="470" mass="51926">MSMNKLRWAMDGGFWDLDMSTPVTLDGRARSVPGDPLPLGLSRGARLSRPRQIDFFQRFMAALIVPSFTGDRGLSLQRVLSLPLPSSIGERWFTSLLGQINIQKFVTSIKKDGALQLPEPSFLRLIKKHLSDKSLYAFNLCSELLVTPDDTLLLSFEGYGDEKSSRKKAVLHHKFPHHNLTVEAAGPELYVDQKGNYWDVPMFLSADLASVAADSGLSYHLCVNHMVGSPMHLDTQSVSGAPVTLFPGLCAKCAVSFKKNINIWTSEAPKLRMVQPYDIFLSNPHISASALIGSVVTTFLGNKSIRAQGEDDLQCLGGFGLRAQGPNAAISADLFASVSFSAQHGNFQRLFLDLTRVYARMDIPSMSKFLSGATRVGYDLYNSQIPSLEAIETICPKATLSLQQQIAGPFSVRVDSNVTLDLKNRNWYPAINNPVIAIEYALQVLGSAKAVAWYSPKQHEFMIELRFYET</sequence>
<evidence type="ECO:0008006" key="3">
    <source>
        <dbReference type="Google" id="ProtNLM"/>
    </source>
</evidence>
<proteinExistence type="predicted"/>
<dbReference type="AlphaFoldDB" id="A0ABD2XSG1"/>
<reference evidence="1 2" key="1">
    <citation type="submission" date="2024-11" db="EMBL/GenBank/DDBJ databases">
        <title>A near-complete genome assembly of Cinchona calisaya.</title>
        <authorList>
            <person name="Lian D.C."/>
            <person name="Zhao X.W."/>
            <person name="Wei L."/>
        </authorList>
    </citation>
    <scope>NUCLEOTIDE SEQUENCE [LARGE SCALE GENOMIC DNA]</scope>
    <source>
        <tissue evidence="1">Nenye</tissue>
    </source>
</reference>
<evidence type="ECO:0000313" key="1">
    <source>
        <dbReference type="EMBL" id="KAL3498102.1"/>
    </source>
</evidence>
<dbReference type="Proteomes" id="UP001630127">
    <property type="component" value="Unassembled WGS sequence"/>
</dbReference>
<dbReference type="EMBL" id="JBJUIK010000017">
    <property type="protein sequence ID" value="KAL3498102.1"/>
    <property type="molecule type" value="Genomic_DNA"/>
</dbReference>
<organism evidence="1 2">
    <name type="scientific">Cinchona calisaya</name>
    <dbReference type="NCBI Taxonomy" id="153742"/>
    <lineage>
        <taxon>Eukaryota</taxon>
        <taxon>Viridiplantae</taxon>
        <taxon>Streptophyta</taxon>
        <taxon>Embryophyta</taxon>
        <taxon>Tracheophyta</taxon>
        <taxon>Spermatophyta</taxon>
        <taxon>Magnoliopsida</taxon>
        <taxon>eudicotyledons</taxon>
        <taxon>Gunneridae</taxon>
        <taxon>Pentapetalae</taxon>
        <taxon>asterids</taxon>
        <taxon>lamiids</taxon>
        <taxon>Gentianales</taxon>
        <taxon>Rubiaceae</taxon>
        <taxon>Cinchonoideae</taxon>
        <taxon>Cinchoneae</taxon>
        <taxon>Cinchona</taxon>
    </lineage>
</organism>
<dbReference type="PANTHER" id="PTHR34954">
    <property type="entry name" value="EXPRESSED PROTEIN"/>
    <property type="match status" value="1"/>
</dbReference>
<dbReference type="InterPro" id="IPR044160">
    <property type="entry name" value="TGD4-like"/>
</dbReference>
<comment type="caution">
    <text evidence="1">The sequence shown here is derived from an EMBL/GenBank/DDBJ whole genome shotgun (WGS) entry which is preliminary data.</text>
</comment>
<gene>
    <name evidence="1" type="ORF">ACH5RR_040834</name>
</gene>
<dbReference type="PANTHER" id="PTHR34954:SF4">
    <property type="entry name" value="PROTEIN TRIGALACTOSYLDIACYLGLYCEROL 4, CHLOROPLASTIC"/>
    <property type="match status" value="1"/>
</dbReference>
<evidence type="ECO:0000313" key="2">
    <source>
        <dbReference type="Proteomes" id="UP001630127"/>
    </source>
</evidence>
<name>A0ABD2XSG1_9GENT</name>
<protein>
    <recommendedName>
        <fullName evidence="3">Protein TRIGALACTOSYLDIACYLGLYCEROL 4, chloroplastic</fullName>
    </recommendedName>
</protein>